<dbReference type="PANTHER" id="PTHR22807:SF61">
    <property type="entry name" value="NOL1_NOP2_SUN FAMILY PROTEIN _ ANTITERMINATION NUSB DOMAIN-CONTAINING PROTEIN"/>
    <property type="match status" value="1"/>
</dbReference>
<dbReference type="EC" id="2.1.1.176" evidence="3"/>
<dbReference type="InterPro" id="IPR035926">
    <property type="entry name" value="NusB-like_sf"/>
</dbReference>
<dbReference type="EMBL" id="FZLN01000005">
    <property type="protein sequence ID" value="SNQ30121.1"/>
    <property type="molecule type" value="Genomic_DNA"/>
</dbReference>
<keyword evidence="4" id="KW-0963">Cytoplasm</keyword>
<comment type="catalytic activity">
    <reaction evidence="12">
        <text>cytidine(967) in 16S rRNA + S-adenosyl-L-methionine = 5-methylcytidine(967) in 16S rRNA + S-adenosyl-L-homocysteine + H(+)</text>
        <dbReference type="Rhea" id="RHEA:42748"/>
        <dbReference type="Rhea" id="RHEA-COMP:10219"/>
        <dbReference type="Rhea" id="RHEA-COMP:10220"/>
        <dbReference type="ChEBI" id="CHEBI:15378"/>
        <dbReference type="ChEBI" id="CHEBI:57856"/>
        <dbReference type="ChEBI" id="CHEBI:59789"/>
        <dbReference type="ChEBI" id="CHEBI:74483"/>
        <dbReference type="ChEBI" id="CHEBI:82748"/>
        <dbReference type="EC" id="2.1.1.176"/>
    </reaction>
</comment>
<reference evidence="16" key="1">
    <citation type="submission" date="2017-06" db="EMBL/GenBank/DDBJ databases">
        <authorList>
            <person name="Varghese N."/>
            <person name="Submissions S."/>
        </authorList>
    </citation>
    <scope>NUCLEOTIDE SEQUENCE [LARGE SCALE GENOMIC DNA]</scope>
    <source>
        <strain evidence="16">ANC 5114</strain>
    </source>
</reference>
<protein>
    <recommendedName>
        <fullName evidence="3">16S rRNA (cytosine(967)-C(5))-methyltransferase</fullName>
        <ecNumber evidence="3">2.1.1.176</ecNumber>
    </recommendedName>
    <alternativeName>
        <fullName evidence="10">16S rRNA m5C967 methyltransferase</fullName>
    </alternativeName>
    <alternativeName>
        <fullName evidence="11">rRNA (cytosine-C(5)-)-methyltransferase RsmB</fullName>
    </alternativeName>
</protein>
<dbReference type="Pfam" id="PF01029">
    <property type="entry name" value="NusB"/>
    <property type="match status" value="1"/>
</dbReference>
<feature type="domain" description="SAM-dependent MTase RsmB/NOP-type" evidence="14">
    <location>
        <begin position="166"/>
        <end position="435"/>
    </location>
</feature>
<dbReference type="InterPro" id="IPR029063">
    <property type="entry name" value="SAM-dependent_MTases_sf"/>
</dbReference>
<evidence type="ECO:0000256" key="6">
    <source>
        <dbReference type="ARBA" id="ARBA00022603"/>
    </source>
</evidence>
<dbReference type="PRINTS" id="PR02008">
    <property type="entry name" value="RCMTFAMILY"/>
</dbReference>
<dbReference type="PANTHER" id="PTHR22807">
    <property type="entry name" value="NOP2 YEAST -RELATED NOL1/NOP2/FMU SUN DOMAIN-CONTAINING"/>
    <property type="match status" value="1"/>
</dbReference>
<evidence type="ECO:0000256" key="11">
    <source>
        <dbReference type="ARBA" id="ARBA00031088"/>
    </source>
</evidence>
<dbReference type="InterPro" id="IPR006027">
    <property type="entry name" value="NusB_RsmB_TIM44"/>
</dbReference>
<dbReference type="Pfam" id="PF22458">
    <property type="entry name" value="RsmF-B_ferredox"/>
    <property type="match status" value="1"/>
</dbReference>
<dbReference type="Gene3D" id="3.30.70.1170">
    <property type="entry name" value="Sun protein, domain 3"/>
    <property type="match status" value="1"/>
</dbReference>
<evidence type="ECO:0000256" key="13">
    <source>
        <dbReference type="PROSITE-ProRule" id="PRU01023"/>
    </source>
</evidence>
<feature type="binding site" evidence="13">
    <location>
        <begin position="256"/>
        <end position="262"/>
    </location>
    <ligand>
        <name>S-adenosyl-L-methionine</name>
        <dbReference type="ChEBI" id="CHEBI:59789"/>
    </ligand>
</feature>
<evidence type="ECO:0000256" key="1">
    <source>
        <dbReference type="ARBA" id="ARBA00002724"/>
    </source>
</evidence>
<keyword evidence="7 13" id="KW-0808">Transferase</keyword>
<dbReference type="InterPro" id="IPR023267">
    <property type="entry name" value="RCMT"/>
</dbReference>
<proteinExistence type="inferred from homology"/>
<dbReference type="Gene3D" id="1.10.287.730">
    <property type="entry name" value="Helix hairpin bin"/>
    <property type="match status" value="1"/>
</dbReference>
<keyword evidence="16" id="KW-1185">Reference proteome</keyword>
<comment type="subcellular location">
    <subcellularLocation>
        <location evidence="2">Cytoplasm</location>
    </subcellularLocation>
</comment>
<dbReference type="InterPro" id="IPR054728">
    <property type="entry name" value="RsmB-like_ferredoxin"/>
</dbReference>
<evidence type="ECO:0000256" key="9">
    <source>
        <dbReference type="ARBA" id="ARBA00022884"/>
    </source>
</evidence>
<dbReference type="GO" id="GO:0005737">
    <property type="term" value="C:cytoplasm"/>
    <property type="evidence" value="ECO:0007669"/>
    <property type="project" value="UniProtKB-SubCell"/>
</dbReference>
<comment type="similarity">
    <text evidence="13">Belongs to the class I-like SAM-binding methyltransferase superfamily. RsmB/NOP family.</text>
</comment>
<dbReference type="SUPFAM" id="SSF53335">
    <property type="entry name" value="S-adenosyl-L-methionine-dependent methyltransferases"/>
    <property type="match status" value="1"/>
</dbReference>
<keyword evidence="8 13" id="KW-0949">S-adenosyl-L-methionine</keyword>
<evidence type="ECO:0000256" key="5">
    <source>
        <dbReference type="ARBA" id="ARBA00022552"/>
    </source>
</evidence>
<dbReference type="CDD" id="cd02440">
    <property type="entry name" value="AdoMet_MTases"/>
    <property type="match status" value="1"/>
</dbReference>
<dbReference type="Proteomes" id="UP000243463">
    <property type="component" value="Unassembled WGS sequence"/>
</dbReference>
<gene>
    <name evidence="15" type="ORF">SAMN05444584_2106</name>
</gene>
<evidence type="ECO:0000256" key="4">
    <source>
        <dbReference type="ARBA" id="ARBA00022490"/>
    </source>
</evidence>
<keyword evidence="6 13" id="KW-0489">Methyltransferase</keyword>
<evidence type="ECO:0000256" key="10">
    <source>
        <dbReference type="ARBA" id="ARBA00030399"/>
    </source>
</evidence>
<dbReference type="GO" id="GO:0006355">
    <property type="term" value="P:regulation of DNA-templated transcription"/>
    <property type="evidence" value="ECO:0007669"/>
    <property type="project" value="InterPro"/>
</dbReference>
<keyword evidence="9 13" id="KW-0694">RNA-binding</keyword>
<feature type="active site" description="Nucleophile" evidence="13">
    <location>
        <position position="377"/>
    </location>
</feature>
<dbReference type="NCBIfam" id="TIGR00563">
    <property type="entry name" value="rsmB"/>
    <property type="match status" value="1"/>
</dbReference>
<dbReference type="InterPro" id="IPR001678">
    <property type="entry name" value="MeTrfase_RsmB-F_NOP2_dom"/>
</dbReference>
<name>A0A217EHZ7_9GAMM</name>
<evidence type="ECO:0000313" key="15">
    <source>
        <dbReference type="EMBL" id="SNQ30121.1"/>
    </source>
</evidence>
<dbReference type="InterPro" id="IPR049560">
    <property type="entry name" value="MeTrfase_RsmB-F_NOP2_cat"/>
</dbReference>
<dbReference type="Gene3D" id="3.40.50.150">
    <property type="entry name" value="Vaccinia Virus protein VP39"/>
    <property type="match status" value="1"/>
</dbReference>
<evidence type="ECO:0000256" key="12">
    <source>
        <dbReference type="ARBA" id="ARBA00047283"/>
    </source>
</evidence>
<dbReference type="NCBIfam" id="NF008149">
    <property type="entry name" value="PRK10901.1"/>
    <property type="match status" value="1"/>
</dbReference>
<keyword evidence="5" id="KW-0698">rRNA processing</keyword>
<organism evidence="15 16">
    <name type="scientific">Acinetobacter apis</name>
    <dbReference type="NCBI Taxonomy" id="1229165"/>
    <lineage>
        <taxon>Bacteria</taxon>
        <taxon>Pseudomonadati</taxon>
        <taxon>Pseudomonadota</taxon>
        <taxon>Gammaproteobacteria</taxon>
        <taxon>Moraxellales</taxon>
        <taxon>Moraxellaceae</taxon>
        <taxon>Acinetobacter</taxon>
    </lineage>
</organism>
<evidence type="ECO:0000256" key="2">
    <source>
        <dbReference type="ARBA" id="ARBA00004496"/>
    </source>
</evidence>
<evidence type="ECO:0000259" key="14">
    <source>
        <dbReference type="PROSITE" id="PS51686"/>
    </source>
</evidence>
<feature type="binding site" evidence="13">
    <location>
        <position position="279"/>
    </location>
    <ligand>
        <name>S-adenosyl-L-methionine</name>
        <dbReference type="ChEBI" id="CHEBI:59789"/>
    </ligand>
</feature>
<dbReference type="SUPFAM" id="SSF48013">
    <property type="entry name" value="NusB-like"/>
    <property type="match status" value="1"/>
</dbReference>
<evidence type="ECO:0000256" key="8">
    <source>
        <dbReference type="ARBA" id="ARBA00022691"/>
    </source>
</evidence>
<dbReference type="PROSITE" id="PS51686">
    <property type="entry name" value="SAM_MT_RSMB_NOP"/>
    <property type="match status" value="1"/>
</dbReference>
<evidence type="ECO:0000313" key="16">
    <source>
        <dbReference type="Proteomes" id="UP000243463"/>
    </source>
</evidence>
<feature type="binding site" evidence="13">
    <location>
        <position position="324"/>
    </location>
    <ligand>
        <name>S-adenosyl-L-methionine</name>
        <dbReference type="ChEBI" id="CHEBI:59789"/>
    </ligand>
</feature>
<evidence type="ECO:0000256" key="7">
    <source>
        <dbReference type="ARBA" id="ARBA00022679"/>
    </source>
</evidence>
<evidence type="ECO:0000256" key="3">
    <source>
        <dbReference type="ARBA" id="ARBA00012140"/>
    </source>
</evidence>
<dbReference type="AlphaFoldDB" id="A0A217EHZ7"/>
<dbReference type="InterPro" id="IPR004573">
    <property type="entry name" value="rRNA_ssu_MeTfrase_B"/>
</dbReference>
<accession>A0A217EHZ7</accession>
<dbReference type="GO" id="GO:0008649">
    <property type="term" value="F:rRNA methyltransferase activity"/>
    <property type="evidence" value="ECO:0007669"/>
    <property type="project" value="InterPro"/>
</dbReference>
<dbReference type="GO" id="GO:0003723">
    <property type="term" value="F:RNA binding"/>
    <property type="evidence" value="ECO:0007669"/>
    <property type="project" value="UniProtKB-UniRule"/>
</dbReference>
<feature type="binding site" evidence="13">
    <location>
        <position position="308"/>
    </location>
    <ligand>
        <name>S-adenosyl-L-methionine</name>
        <dbReference type="ChEBI" id="CHEBI:59789"/>
    </ligand>
</feature>
<sequence length="437" mass="49825">MKSSSNQRQMLKHDLRAKIILTLNQIQEGESLSSVLEQQLMSVNERDRGLFHELTLGTLRQWYALKTIALPLIKHPIDNNVFHAGLYLGLYQLIYTRIPAHAAISETVQAIKQLNLDHFSPVINAILREYTRNEDSFKQTVQDAHGLPSWLYKRLKNNWPEHIQDICQNLRLAAPITLRVNHSAISRNEYLAFLAKENIDATTGMLSDQAIHLSTPYPITKLPGFNEGLFSVQDEHAQLCQTLQPQLDDKLVIDACAAPGGKTTHILEHYSPKKIIALDQSEQRLLRVQSNLERLQLDHKNIEIICADATTWQSYEPVDCIILDAPCSATGVIRRHPDIRLLRKPSDIEDVVQLQHNILNHMWQQLKEGGYLVYVTCSILKIENEQQMQTFFSSHDNAIEQKIAATWGIEQQYGRQLLPTQSGGDGFFYCVIQKVSN</sequence>
<dbReference type="RefSeq" id="WP_228149638.1">
    <property type="nucleotide sequence ID" value="NZ_FZLN01000005.1"/>
</dbReference>
<dbReference type="FunFam" id="3.40.50.150:FF:000022">
    <property type="entry name" value="Ribosomal RNA small subunit methyltransferase B"/>
    <property type="match status" value="1"/>
</dbReference>
<dbReference type="Gene3D" id="1.10.940.10">
    <property type="entry name" value="NusB-like"/>
    <property type="match status" value="1"/>
</dbReference>
<dbReference type="Pfam" id="PF01189">
    <property type="entry name" value="Methyltr_RsmB-F"/>
    <property type="match status" value="1"/>
</dbReference>
<comment type="function">
    <text evidence="1">Specifically methylates the cytosine at position 967 (m5C967) of 16S rRNA.</text>
</comment>